<dbReference type="Gene3D" id="1.10.530.10">
    <property type="match status" value="1"/>
</dbReference>
<sequence>MQIITIRYRKILSLFFTIIILASIFFSIGWFGRIFYPIKYKEQISIYSQKYNVDPFLVASIIKVESKYNKDALSHKGAKGLMQISPITGEWGSKEIGILNYKDELLYDPEINIEIGCWYINKLKNQFNNNLELVLAAYNGGSGNVTKWLKDLNYSDDGESLKYIPFKETEVYLIKVLKAYDIYKKLYNHNTFEN</sequence>
<evidence type="ECO:0000259" key="2">
    <source>
        <dbReference type="Pfam" id="PF01464"/>
    </source>
</evidence>
<dbReference type="InterPro" id="IPR008258">
    <property type="entry name" value="Transglycosylase_SLT_dom_1"/>
</dbReference>
<dbReference type="InterPro" id="IPR023346">
    <property type="entry name" value="Lysozyme-like_dom_sf"/>
</dbReference>
<keyword evidence="4" id="KW-1185">Reference proteome</keyword>
<dbReference type="EMBL" id="FNQE01000035">
    <property type="protein sequence ID" value="SDZ32282.1"/>
    <property type="molecule type" value="Genomic_DNA"/>
</dbReference>
<dbReference type="RefSeq" id="WP_091732287.1">
    <property type="nucleotide sequence ID" value="NZ_FNQE01000035.1"/>
</dbReference>
<reference evidence="3 4" key="1">
    <citation type="submission" date="2016-10" db="EMBL/GenBank/DDBJ databases">
        <authorList>
            <person name="de Groot N.N."/>
        </authorList>
    </citation>
    <scope>NUCLEOTIDE SEQUENCE [LARGE SCALE GENOMIC DNA]</scope>
    <source>
        <strain evidence="3 4">DSM 21650</strain>
    </source>
</reference>
<dbReference type="CDD" id="cd16896">
    <property type="entry name" value="LT_Slt70-like"/>
    <property type="match status" value="1"/>
</dbReference>
<dbReference type="Proteomes" id="UP000198625">
    <property type="component" value="Unassembled WGS sequence"/>
</dbReference>
<feature type="transmembrane region" description="Helical" evidence="1">
    <location>
        <begin position="12"/>
        <end position="36"/>
    </location>
</feature>
<accession>A0A1H3S2Z4</accession>
<feature type="domain" description="Transglycosylase SLT" evidence="2">
    <location>
        <begin position="45"/>
        <end position="151"/>
    </location>
</feature>
<dbReference type="PANTHER" id="PTHR37423:SF2">
    <property type="entry name" value="MEMBRANE-BOUND LYTIC MUREIN TRANSGLYCOSYLASE C"/>
    <property type="match status" value="1"/>
</dbReference>
<dbReference type="Pfam" id="PF01464">
    <property type="entry name" value="SLT"/>
    <property type="match status" value="1"/>
</dbReference>
<dbReference type="OrthoDB" id="9815002at2"/>
<proteinExistence type="predicted"/>
<dbReference type="SUPFAM" id="SSF53955">
    <property type="entry name" value="Lysozyme-like"/>
    <property type="match status" value="1"/>
</dbReference>
<gene>
    <name evidence="3" type="ORF">SAMN05660462_02685</name>
</gene>
<evidence type="ECO:0000256" key="1">
    <source>
        <dbReference type="SAM" id="Phobius"/>
    </source>
</evidence>
<dbReference type="AlphaFoldDB" id="A0A1H3S2Z4"/>
<evidence type="ECO:0000313" key="3">
    <source>
        <dbReference type="EMBL" id="SDZ32282.1"/>
    </source>
</evidence>
<keyword evidence="1" id="KW-0812">Transmembrane</keyword>
<evidence type="ECO:0000313" key="4">
    <source>
        <dbReference type="Proteomes" id="UP000198625"/>
    </source>
</evidence>
<dbReference type="PANTHER" id="PTHR37423">
    <property type="entry name" value="SOLUBLE LYTIC MUREIN TRANSGLYCOSYLASE-RELATED"/>
    <property type="match status" value="1"/>
</dbReference>
<dbReference type="STRING" id="415015.SAMN05660462_02685"/>
<keyword evidence="1" id="KW-1133">Transmembrane helix</keyword>
<name>A0A1H3S2Z4_9FIRM</name>
<organism evidence="3 4">
    <name type="scientific">Proteiniborus ethanoligenes</name>
    <dbReference type="NCBI Taxonomy" id="415015"/>
    <lineage>
        <taxon>Bacteria</taxon>
        <taxon>Bacillati</taxon>
        <taxon>Bacillota</taxon>
        <taxon>Clostridia</taxon>
        <taxon>Eubacteriales</taxon>
        <taxon>Proteiniborus</taxon>
    </lineage>
</organism>
<protein>
    <submittedName>
        <fullName evidence="3">Soluble lytic murein transglycosylase</fullName>
    </submittedName>
</protein>
<keyword evidence="1" id="KW-0472">Membrane</keyword>